<gene>
    <name evidence="1" type="ORF">ACA1_130430</name>
</gene>
<sequence length="306" mass="35494">MVLRKSPRRLELGLFLLLLCSLIFLLQLSLRCTHCPETHPESEEAFSVAALGEPLRAMLDRKLSERERQFDWTNVPDCVRHHLRRYVVSHLLHEYSQPPVQRPKLSRAGWQGSDIGYGTQRLFLVSYEKFKPRQQQVLDQLRPYGLESSGMLMLWEEPHLDVAQINNDTATIACFWPKREKYVVSKREMSLSLKHMTLYYYALLFDLLPASVIEDDIIVNPSLTHVWPSAVRSVPDGWALIQAGWCLSEKGLPPEYGEYLTTAKNRERHPLCTYSYLISSTGVMKAFQSMYTSSHVAYMWWVWGLT</sequence>
<proteinExistence type="predicted"/>
<dbReference type="Proteomes" id="UP000011083">
    <property type="component" value="Unassembled WGS sequence"/>
</dbReference>
<name>L8GQB5_ACACF</name>
<evidence type="ECO:0000313" key="2">
    <source>
        <dbReference type="Proteomes" id="UP000011083"/>
    </source>
</evidence>
<reference evidence="1 2" key="1">
    <citation type="journal article" date="2013" name="Genome Biol.">
        <title>Genome of Acanthamoeba castellanii highlights extensive lateral gene transfer and early evolution of tyrosine kinase signaling.</title>
        <authorList>
            <person name="Clarke M."/>
            <person name="Lohan A.J."/>
            <person name="Liu B."/>
            <person name="Lagkouvardos I."/>
            <person name="Roy S."/>
            <person name="Zafar N."/>
            <person name="Bertelli C."/>
            <person name="Schilde C."/>
            <person name="Kianianmomeni A."/>
            <person name="Burglin T.R."/>
            <person name="Frech C."/>
            <person name="Turcotte B."/>
            <person name="Kopec K.O."/>
            <person name="Synnott J.M."/>
            <person name="Choo C."/>
            <person name="Paponov I."/>
            <person name="Finkler A."/>
            <person name="Soon Heng Tan C."/>
            <person name="Hutchins A.P."/>
            <person name="Weinmeier T."/>
            <person name="Rattei T."/>
            <person name="Chu J.S."/>
            <person name="Gimenez G."/>
            <person name="Irimia M."/>
            <person name="Rigden D.J."/>
            <person name="Fitzpatrick D.A."/>
            <person name="Lorenzo-Morales J."/>
            <person name="Bateman A."/>
            <person name="Chiu C.H."/>
            <person name="Tang P."/>
            <person name="Hegemann P."/>
            <person name="Fromm H."/>
            <person name="Raoult D."/>
            <person name="Greub G."/>
            <person name="Miranda-Saavedra D."/>
            <person name="Chen N."/>
            <person name="Nash P."/>
            <person name="Ginger M.L."/>
            <person name="Horn M."/>
            <person name="Schaap P."/>
            <person name="Caler L."/>
            <person name="Loftus B."/>
        </authorList>
    </citation>
    <scope>NUCLEOTIDE SEQUENCE [LARGE SCALE GENOMIC DNA]</scope>
    <source>
        <strain evidence="1 2">Neff</strain>
    </source>
</reference>
<evidence type="ECO:0000313" key="1">
    <source>
        <dbReference type="EMBL" id="ELR14848.1"/>
    </source>
</evidence>
<keyword evidence="2" id="KW-1185">Reference proteome</keyword>
<dbReference type="GeneID" id="14915485"/>
<dbReference type="RefSeq" id="XP_004336861.1">
    <property type="nucleotide sequence ID" value="XM_004336813.1"/>
</dbReference>
<protein>
    <submittedName>
        <fullName evidence="1">Uncharacterized protein</fullName>
    </submittedName>
</protein>
<dbReference type="EMBL" id="KB008043">
    <property type="protein sequence ID" value="ELR14848.1"/>
    <property type="molecule type" value="Genomic_DNA"/>
</dbReference>
<dbReference type="AlphaFoldDB" id="L8GQB5"/>
<dbReference type="KEGG" id="acan:ACA1_130430"/>
<accession>L8GQB5</accession>
<organism evidence="1 2">
    <name type="scientific">Acanthamoeba castellanii (strain ATCC 30010 / Neff)</name>
    <dbReference type="NCBI Taxonomy" id="1257118"/>
    <lineage>
        <taxon>Eukaryota</taxon>
        <taxon>Amoebozoa</taxon>
        <taxon>Discosea</taxon>
        <taxon>Longamoebia</taxon>
        <taxon>Centramoebida</taxon>
        <taxon>Acanthamoebidae</taxon>
        <taxon>Acanthamoeba</taxon>
    </lineage>
</organism>
<dbReference type="VEuPathDB" id="AmoebaDB:ACA1_130430"/>